<dbReference type="Proteomes" id="UP000028045">
    <property type="component" value="Unassembled WGS sequence"/>
</dbReference>
<dbReference type="AlphaFoldDB" id="A0A084ASL1"/>
<dbReference type="InterPro" id="IPR046538">
    <property type="entry name" value="DUF6603"/>
</dbReference>
<evidence type="ECO:0000313" key="3">
    <source>
        <dbReference type="EMBL" id="KEY68290.1"/>
    </source>
</evidence>
<dbReference type="OrthoDB" id="5352492at2759"/>
<gene>
    <name evidence="3" type="ORF">S7711_07042</name>
</gene>
<sequence>MGGGRIHVSLTLGLLSAWFDAFLDFLIKFCPFKFASDGKLAVGMRFSMDLWFVTIRINAEIGALLSILVLPMAGRVHVDFWVFGFDIDFGDRNAALRSARTSPLGLLAFTDLVLEGAVKAILKSVPKYLWGAYDPSADPALKGNAVASLLNGPKVKDSDDVPKSNLVEDMRVGVKEGVHAFFSVEDAPREQWRPREPPSKPVDRYQKVEDEWNV</sequence>
<protein>
    <recommendedName>
        <fullName evidence="2">DUF6603 domain-containing protein</fullName>
    </recommendedName>
</protein>
<feature type="domain" description="DUF6603" evidence="2">
    <location>
        <begin position="1"/>
        <end position="114"/>
    </location>
</feature>
<dbReference type="EMBL" id="KL648584">
    <property type="protein sequence ID" value="KEY68290.1"/>
    <property type="molecule type" value="Genomic_DNA"/>
</dbReference>
<accession>A0A084ASL1</accession>
<evidence type="ECO:0000313" key="4">
    <source>
        <dbReference type="Proteomes" id="UP000028045"/>
    </source>
</evidence>
<feature type="region of interest" description="Disordered" evidence="1">
    <location>
        <begin position="189"/>
        <end position="214"/>
    </location>
</feature>
<name>A0A084ASL1_STACB</name>
<evidence type="ECO:0000256" key="1">
    <source>
        <dbReference type="SAM" id="MobiDB-lite"/>
    </source>
</evidence>
<dbReference type="Pfam" id="PF20248">
    <property type="entry name" value="DUF6603"/>
    <property type="match status" value="1"/>
</dbReference>
<dbReference type="HOGENOM" id="CLU_1230604_0_0_1"/>
<proteinExistence type="predicted"/>
<keyword evidence="4" id="KW-1185">Reference proteome</keyword>
<reference evidence="3 4" key="1">
    <citation type="journal article" date="2014" name="BMC Genomics">
        <title>Comparative genome sequencing reveals chemotype-specific gene clusters in the toxigenic black mold Stachybotrys.</title>
        <authorList>
            <person name="Semeiks J."/>
            <person name="Borek D."/>
            <person name="Otwinowski Z."/>
            <person name="Grishin N.V."/>
        </authorList>
    </citation>
    <scope>NUCLEOTIDE SEQUENCE [LARGE SCALE GENOMIC DNA]</scope>
    <source>
        <strain evidence="4">CBS 109288 / IBT 7711</strain>
    </source>
</reference>
<evidence type="ECO:0000259" key="2">
    <source>
        <dbReference type="Pfam" id="PF20248"/>
    </source>
</evidence>
<organism evidence="3 4">
    <name type="scientific">Stachybotrys chartarum (strain CBS 109288 / IBT 7711)</name>
    <name type="common">Toxic black mold</name>
    <name type="synonym">Stilbospora chartarum</name>
    <dbReference type="NCBI Taxonomy" id="1280523"/>
    <lineage>
        <taxon>Eukaryota</taxon>
        <taxon>Fungi</taxon>
        <taxon>Dikarya</taxon>
        <taxon>Ascomycota</taxon>
        <taxon>Pezizomycotina</taxon>
        <taxon>Sordariomycetes</taxon>
        <taxon>Hypocreomycetidae</taxon>
        <taxon>Hypocreales</taxon>
        <taxon>Stachybotryaceae</taxon>
        <taxon>Stachybotrys</taxon>
    </lineage>
</organism>